<dbReference type="AlphaFoldDB" id="A0A4R8GPJ7"/>
<comment type="caution">
    <text evidence="2">The sequence shown here is derived from an EMBL/GenBank/DDBJ whole genome shotgun (WGS) entry which is preliminary data.</text>
</comment>
<dbReference type="EMBL" id="SOEG01000056">
    <property type="protein sequence ID" value="TDX44391.1"/>
    <property type="molecule type" value="Genomic_DNA"/>
</dbReference>
<gene>
    <name evidence="2" type="ORF">C7959_1566</name>
</gene>
<dbReference type="InterPro" id="IPR019074">
    <property type="entry name" value="YabQ"/>
</dbReference>
<name>A0A4R8GPJ7_9FIRM</name>
<reference evidence="2 3" key="1">
    <citation type="submission" date="2019-03" db="EMBL/GenBank/DDBJ databases">
        <title>Subsurface microbial communities from deep shales in Ohio and West Virginia, USA.</title>
        <authorList>
            <person name="Wrighton K."/>
        </authorList>
    </citation>
    <scope>NUCLEOTIDE SEQUENCE [LARGE SCALE GENOMIC DNA]</scope>
    <source>
        <strain evidence="2 3">MSL 6dP</strain>
    </source>
</reference>
<keyword evidence="1" id="KW-0812">Transmembrane</keyword>
<accession>A0A4R8GPJ7</accession>
<keyword evidence="1" id="KW-1133">Transmembrane helix</keyword>
<feature type="transmembrane region" description="Helical" evidence="1">
    <location>
        <begin position="40"/>
        <end position="63"/>
    </location>
</feature>
<dbReference type="NCBIfam" id="TIGR02893">
    <property type="entry name" value="spore_yabQ"/>
    <property type="match status" value="1"/>
</dbReference>
<proteinExistence type="predicted"/>
<keyword evidence="1" id="KW-0472">Membrane</keyword>
<dbReference type="STRING" id="926561.GCA_000379025_01059"/>
<evidence type="ECO:0000313" key="3">
    <source>
        <dbReference type="Proteomes" id="UP000295832"/>
    </source>
</evidence>
<feature type="transmembrane region" description="Helical" evidence="1">
    <location>
        <begin position="6"/>
        <end position="28"/>
    </location>
</feature>
<sequence length="138" mass="16434">MVSLNLQFFTFLNMIIIGLIIGVFFDFYRVLRGNLNLKRIITDIFDLLFCLFTMLIIFLTLIYSNDGLIRIYIFLGVILGQIIYYYFLSNFIILFFSKVLVLIYSCYNKIKGIIVWSYKKLKILVFRSKKWIISIFKG</sequence>
<organism evidence="2 3">
    <name type="scientific">Orenia marismortui</name>
    <dbReference type="NCBI Taxonomy" id="46469"/>
    <lineage>
        <taxon>Bacteria</taxon>
        <taxon>Bacillati</taxon>
        <taxon>Bacillota</taxon>
        <taxon>Clostridia</taxon>
        <taxon>Halanaerobiales</taxon>
        <taxon>Halobacteroidaceae</taxon>
        <taxon>Orenia</taxon>
    </lineage>
</organism>
<evidence type="ECO:0000256" key="1">
    <source>
        <dbReference type="SAM" id="Phobius"/>
    </source>
</evidence>
<protein>
    <submittedName>
        <fullName evidence="2">Spore cortex biosynthesis protein YabQ</fullName>
    </submittedName>
</protein>
<evidence type="ECO:0000313" key="2">
    <source>
        <dbReference type="EMBL" id="TDX44391.1"/>
    </source>
</evidence>
<dbReference type="RefSeq" id="WP_018248255.1">
    <property type="nucleotide sequence ID" value="NZ_SOEG01000056.1"/>
</dbReference>
<keyword evidence="3" id="KW-1185">Reference proteome</keyword>
<dbReference type="Proteomes" id="UP000295832">
    <property type="component" value="Unassembled WGS sequence"/>
</dbReference>
<dbReference type="Pfam" id="PF09578">
    <property type="entry name" value="Spore_YabQ"/>
    <property type="match status" value="1"/>
</dbReference>